<dbReference type="PANTHER" id="PTHR14534:SF3">
    <property type="entry name" value="GID COMPLEX SUBUNIT 4 HOMOLOG"/>
    <property type="match status" value="1"/>
</dbReference>
<dbReference type="GO" id="GO:0034657">
    <property type="term" value="C:GID complex"/>
    <property type="evidence" value="ECO:0007669"/>
    <property type="project" value="TreeGrafter"/>
</dbReference>
<comment type="similarity">
    <text evidence="1">Belongs to the GID4/VID24 family.</text>
</comment>
<evidence type="ECO:0000313" key="3">
    <source>
        <dbReference type="EMBL" id="PKI84088.1"/>
    </source>
</evidence>
<dbReference type="InterPro" id="IPR018618">
    <property type="entry name" value="GID4/10-like"/>
</dbReference>
<dbReference type="EMBL" id="KZ454990">
    <property type="protein sequence ID" value="PKI84088.1"/>
    <property type="molecule type" value="Genomic_DNA"/>
</dbReference>
<dbReference type="GO" id="GO:0043161">
    <property type="term" value="P:proteasome-mediated ubiquitin-dependent protein catabolic process"/>
    <property type="evidence" value="ECO:0007669"/>
    <property type="project" value="TreeGrafter"/>
</dbReference>
<evidence type="ECO:0000256" key="1">
    <source>
        <dbReference type="ARBA" id="ARBA00061469"/>
    </source>
</evidence>
<dbReference type="OrthoDB" id="62at2759"/>
<evidence type="ECO:0008006" key="5">
    <source>
        <dbReference type="Google" id="ProtNLM"/>
    </source>
</evidence>
<accession>A0A2N1JC12</accession>
<organism evidence="3 4">
    <name type="scientific">Malassezia vespertilionis</name>
    <dbReference type="NCBI Taxonomy" id="2020962"/>
    <lineage>
        <taxon>Eukaryota</taxon>
        <taxon>Fungi</taxon>
        <taxon>Dikarya</taxon>
        <taxon>Basidiomycota</taxon>
        <taxon>Ustilaginomycotina</taxon>
        <taxon>Malasseziomycetes</taxon>
        <taxon>Malasseziales</taxon>
        <taxon>Malasseziaceae</taxon>
        <taxon>Malassezia</taxon>
    </lineage>
</organism>
<dbReference type="Proteomes" id="UP000232875">
    <property type="component" value="Unassembled WGS sequence"/>
</dbReference>
<dbReference type="GO" id="GO:0007039">
    <property type="term" value="P:protein catabolic process in the vacuole"/>
    <property type="evidence" value="ECO:0007669"/>
    <property type="project" value="TreeGrafter"/>
</dbReference>
<sequence length="367" mass="41136">MAEGDLASMQESGLTQWDSATGNEPHPFMPMAENEPRPMLRCARDQIITHGPAMYETNATTYLPEGEQSKVGSHIPAAPVCSHMETRQVHQEAKSQDIFDSWRTAQKYNEVGERALESTAAIDTPDMGHMLASAAPRVQQMQNGEPVYEDLIWYNPFVPELPAPIPYAGQPRVRGCLHPGAIFKGTQRNGMNSYQVQAEITNVDMCASTLGGYLKIRGLTKEWPELTTYFESEIVGRDYTFRTGKWNATESDDVKHWSRFPQFSALSQRIGGLDAQYDHLAEPVLFMRWKEQFLVPDHRVRRVNGASFSGFYYMCIAFDTPRRTAAPNPGNIDALQRRDSTLSEDAAMEDAPQLGSSAQHATWVLLS</sequence>
<dbReference type="AlphaFoldDB" id="A0A2N1JC12"/>
<reference evidence="3 4" key="1">
    <citation type="submission" date="2017-10" db="EMBL/GenBank/DDBJ databases">
        <title>A novel species of cold-tolerant Malassezia isolated from bats.</title>
        <authorList>
            <person name="Lorch J.M."/>
            <person name="Palmer J.M."/>
            <person name="Vanderwolf K.J."/>
            <person name="Schmidt K.Z."/>
            <person name="Verant M.L."/>
            <person name="Weller T.J."/>
            <person name="Blehert D.S."/>
        </authorList>
    </citation>
    <scope>NUCLEOTIDE SEQUENCE [LARGE SCALE GENOMIC DNA]</scope>
    <source>
        <strain evidence="3 4">NWHC:44797-103</strain>
    </source>
</reference>
<evidence type="ECO:0000313" key="4">
    <source>
        <dbReference type="Proteomes" id="UP000232875"/>
    </source>
</evidence>
<dbReference type="GO" id="GO:0045721">
    <property type="term" value="P:negative regulation of gluconeogenesis"/>
    <property type="evidence" value="ECO:0007669"/>
    <property type="project" value="TreeGrafter"/>
</dbReference>
<keyword evidence="4" id="KW-1185">Reference proteome</keyword>
<gene>
    <name evidence="3" type="ORF">MVES_002101</name>
</gene>
<feature type="region of interest" description="Disordered" evidence="2">
    <location>
        <begin position="1"/>
        <end position="34"/>
    </location>
</feature>
<dbReference type="STRING" id="2020962.A0A2N1JC12"/>
<name>A0A2N1JC12_9BASI</name>
<protein>
    <recommendedName>
        <fullName evidence="5">Vid24p</fullName>
    </recommendedName>
</protein>
<dbReference type="GO" id="GO:0006623">
    <property type="term" value="P:protein targeting to vacuole"/>
    <property type="evidence" value="ECO:0007669"/>
    <property type="project" value="TreeGrafter"/>
</dbReference>
<evidence type="ECO:0000256" key="2">
    <source>
        <dbReference type="SAM" id="MobiDB-lite"/>
    </source>
</evidence>
<proteinExistence type="inferred from homology"/>
<dbReference type="PANTHER" id="PTHR14534">
    <property type="entry name" value="VACUOLAR IMPORT AND DEGRADATION PROTEIN 24"/>
    <property type="match status" value="1"/>
</dbReference>
<dbReference type="Pfam" id="PF09783">
    <property type="entry name" value="Vac_ImportDeg"/>
    <property type="match status" value="1"/>
</dbReference>
<feature type="compositionally biased region" description="Polar residues" evidence="2">
    <location>
        <begin position="9"/>
        <end position="22"/>
    </location>
</feature>
<dbReference type="GO" id="GO:0005773">
    <property type="term" value="C:vacuole"/>
    <property type="evidence" value="ECO:0007669"/>
    <property type="project" value="GOC"/>
</dbReference>